<keyword evidence="3" id="KW-1185">Reference proteome</keyword>
<feature type="compositionally biased region" description="Polar residues" evidence="1">
    <location>
        <begin position="29"/>
        <end position="43"/>
    </location>
</feature>
<dbReference type="Proteomes" id="UP000620046">
    <property type="component" value="Unassembled WGS sequence"/>
</dbReference>
<dbReference type="RefSeq" id="WP_188793112.1">
    <property type="nucleotide sequence ID" value="NZ_BMJA01000001.1"/>
</dbReference>
<dbReference type="EMBL" id="BMJA01000001">
    <property type="protein sequence ID" value="GGA23488.1"/>
    <property type="molecule type" value="Genomic_DNA"/>
</dbReference>
<proteinExistence type="predicted"/>
<evidence type="ECO:0000313" key="2">
    <source>
        <dbReference type="EMBL" id="GGA23488.1"/>
    </source>
</evidence>
<accession>A0ABQ1FNW4</accession>
<reference evidence="3" key="1">
    <citation type="journal article" date="2019" name="Int. J. Syst. Evol. Microbiol.">
        <title>The Global Catalogue of Microorganisms (GCM) 10K type strain sequencing project: providing services to taxonomists for standard genome sequencing and annotation.</title>
        <authorList>
            <consortium name="The Broad Institute Genomics Platform"/>
            <consortium name="The Broad Institute Genome Sequencing Center for Infectious Disease"/>
            <person name="Wu L."/>
            <person name="Ma J."/>
        </authorList>
    </citation>
    <scope>NUCLEOTIDE SEQUENCE [LARGE SCALE GENOMIC DNA]</scope>
    <source>
        <strain evidence="3">CGMCC 1.15439</strain>
    </source>
</reference>
<organism evidence="2 3">
    <name type="scientific">Dyella nitratireducens</name>
    <dbReference type="NCBI Taxonomy" id="1849580"/>
    <lineage>
        <taxon>Bacteria</taxon>
        <taxon>Pseudomonadati</taxon>
        <taxon>Pseudomonadota</taxon>
        <taxon>Gammaproteobacteria</taxon>
        <taxon>Lysobacterales</taxon>
        <taxon>Rhodanobacteraceae</taxon>
        <taxon>Dyella</taxon>
    </lineage>
</organism>
<protein>
    <submittedName>
        <fullName evidence="2">Uncharacterized protein</fullName>
    </submittedName>
</protein>
<feature type="region of interest" description="Disordered" evidence="1">
    <location>
        <begin position="157"/>
        <end position="214"/>
    </location>
</feature>
<evidence type="ECO:0000256" key="1">
    <source>
        <dbReference type="SAM" id="MobiDB-lite"/>
    </source>
</evidence>
<feature type="compositionally biased region" description="Polar residues" evidence="1">
    <location>
        <begin position="120"/>
        <end position="140"/>
    </location>
</feature>
<feature type="region of interest" description="Disordered" evidence="1">
    <location>
        <begin position="1"/>
        <end position="145"/>
    </location>
</feature>
<feature type="compositionally biased region" description="Polar residues" evidence="1">
    <location>
        <begin position="1"/>
        <end position="19"/>
    </location>
</feature>
<gene>
    <name evidence="2" type="ORF">GCM10010981_09760</name>
</gene>
<feature type="compositionally biased region" description="Polar residues" evidence="1">
    <location>
        <begin position="59"/>
        <end position="85"/>
    </location>
</feature>
<comment type="caution">
    <text evidence="2">The sequence shown here is derived from an EMBL/GenBank/DDBJ whole genome shotgun (WGS) entry which is preliminary data.</text>
</comment>
<evidence type="ECO:0000313" key="3">
    <source>
        <dbReference type="Proteomes" id="UP000620046"/>
    </source>
</evidence>
<name>A0ABQ1FNW4_9GAMM</name>
<sequence>MNGTTIHSNSMHGVYSTDTAAPLGEGSPVQGNGSQPPVESRTSPFVDDPDQKAMGGAGSNWNFTSRTLSLQAPINNDVQVRAQTRTDIKPPGSTPEYTPSQKRANDLLDGLESDLKVDGGTQQTGNDSQQVGVGSTNQVPTLRDINDKFQAWEGAIKESRDLEKKQGVANDEMQKGAKEIGDLSKKRDELKRSLENEKDPSKRSKIEGDLKGVEKQMSEAAKNFKSKTADVRNISQKVVGALKNEQQAKEAYMKAEQAYANAWFQANDSALGGTEKKQAT</sequence>